<gene>
    <name evidence="1" type="ORF">RRG08_022338</name>
</gene>
<protein>
    <submittedName>
        <fullName evidence="1">Uncharacterized protein</fullName>
    </submittedName>
</protein>
<accession>A0AAE0Z1L7</accession>
<comment type="caution">
    <text evidence="1">The sequence shown here is derived from an EMBL/GenBank/DDBJ whole genome shotgun (WGS) entry which is preliminary data.</text>
</comment>
<organism evidence="1 2">
    <name type="scientific">Elysia crispata</name>
    <name type="common">lettuce slug</name>
    <dbReference type="NCBI Taxonomy" id="231223"/>
    <lineage>
        <taxon>Eukaryota</taxon>
        <taxon>Metazoa</taxon>
        <taxon>Spiralia</taxon>
        <taxon>Lophotrochozoa</taxon>
        <taxon>Mollusca</taxon>
        <taxon>Gastropoda</taxon>
        <taxon>Heterobranchia</taxon>
        <taxon>Euthyneura</taxon>
        <taxon>Panpulmonata</taxon>
        <taxon>Sacoglossa</taxon>
        <taxon>Placobranchoidea</taxon>
        <taxon>Plakobranchidae</taxon>
        <taxon>Elysia</taxon>
    </lineage>
</organism>
<proteinExistence type="predicted"/>
<name>A0AAE0Z1L7_9GAST</name>
<reference evidence="1" key="1">
    <citation type="journal article" date="2023" name="G3 (Bethesda)">
        <title>A reference genome for the long-term kleptoplast-retaining sea slug Elysia crispata morphotype clarki.</title>
        <authorList>
            <person name="Eastman K.E."/>
            <person name="Pendleton A.L."/>
            <person name="Shaikh M.A."/>
            <person name="Suttiyut T."/>
            <person name="Ogas R."/>
            <person name="Tomko P."/>
            <person name="Gavelis G."/>
            <person name="Widhalm J.R."/>
            <person name="Wisecaver J.H."/>
        </authorList>
    </citation>
    <scope>NUCLEOTIDE SEQUENCE</scope>
    <source>
        <strain evidence="1">ECLA1</strain>
    </source>
</reference>
<dbReference type="Proteomes" id="UP001283361">
    <property type="component" value="Unassembled WGS sequence"/>
</dbReference>
<dbReference type="AlphaFoldDB" id="A0AAE0Z1L7"/>
<sequence>MARIPFVLFYSAAAVHMSSNENGRPSTTKPDSMDLLYRLNDRPPWYLCPLLGFQSVHCELGLVYESVVKTW</sequence>
<keyword evidence="2" id="KW-1185">Reference proteome</keyword>
<dbReference type="EMBL" id="JAWDGP010004927">
    <property type="protein sequence ID" value="KAK3760930.1"/>
    <property type="molecule type" value="Genomic_DNA"/>
</dbReference>
<evidence type="ECO:0000313" key="1">
    <source>
        <dbReference type="EMBL" id="KAK3760930.1"/>
    </source>
</evidence>
<evidence type="ECO:0000313" key="2">
    <source>
        <dbReference type="Proteomes" id="UP001283361"/>
    </source>
</evidence>